<feature type="non-terminal residue" evidence="2">
    <location>
        <position position="1"/>
    </location>
</feature>
<evidence type="ECO:0000313" key="3">
    <source>
        <dbReference type="Proteomes" id="UP000292052"/>
    </source>
</evidence>
<comment type="caution">
    <text evidence="2">The sequence shown here is derived from an EMBL/GenBank/DDBJ whole genome shotgun (WGS) entry which is preliminary data.</text>
</comment>
<dbReference type="Proteomes" id="UP000292052">
    <property type="component" value="Unassembled WGS sequence"/>
</dbReference>
<organism evidence="2 3">
    <name type="scientific">Asbolus verrucosus</name>
    <name type="common">Desert ironclad beetle</name>
    <dbReference type="NCBI Taxonomy" id="1661398"/>
    <lineage>
        <taxon>Eukaryota</taxon>
        <taxon>Metazoa</taxon>
        <taxon>Ecdysozoa</taxon>
        <taxon>Arthropoda</taxon>
        <taxon>Hexapoda</taxon>
        <taxon>Insecta</taxon>
        <taxon>Pterygota</taxon>
        <taxon>Neoptera</taxon>
        <taxon>Endopterygota</taxon>
        <taxon>Coleoptera</taxon>
        <taxon>Polyphaga</taxon>
        <taxon>Cucujiformia</taxon>
        <taxon>Tenebrionidae</taxon>
        <taxon>Pimeliinae</taxon>
        <taxon>Asbolus</taxon>
    </lineage>
</organism>
<dbReference type="Pfam" id="PF00650">
    <property type="entry name" value="CRAL_TRIO"/>
    <property type="match status" value="1"/>
</dbReference>
<dbReference type="PANTHER" id="PTHR10174:SF222">
    <property type="entry name" value="GH10083P-RELATED"/>
    <property type="match status" value="1"/>
</dbReference>
<dbReference type="Gene3D" id="3.40.525.10">
    <property type="entry name" value="CRAL-TRIO lipid binding domain"/>
    <property type="match status" value="1"/>
</dbReference>
<dbReference type="PANTHER" id="PTHR10174">
    <property type="entry name" value="ALPHA-TOCOPHEROL TRANSFER PROTEIN-RELATED"/>
    <property type="match status" value="1"/>
</dbReference>
<proteinExistence type="predicted"/>
<dbReference type="CDD" id="cd00170">
    <property type="entry name" value="SEC14"/>
    <property type="match status" value="1"/>
</dbReference>
<sequence length="256" mass="30421">HCVPDEKCIQNMLIINKFKIDKTKQKLDMYYTIRTQMAHIFDFSNPNLPGMKELMDMLYFIPLPKLTTDMSRVFFFKIRNKDAFSDSDPYNGIRHLVNLQELRLHEDVAFGDIFVIDFANITMKFCLKVTPMKLFYMLKIHERFFSSRLRGSYILNAAPFVKRLFAIMKMFMKPKLFSRIKFCKDVSCLHELLPQDVIPKDYGGQGRSLHESHEVLMEKFVEYRERFDRLDQLRVDETLRPVQTQNRKIFGVSVGF</sequence>
<dbReference type="InterPro" id="IPR036865">
    <property type="entry name" value="CRAL-TRIO_dom_sf"/>
</dbReference>
<gene>
    <name evidence="2" type="ORF">BDFB_013792</name>
</gene>
<evidence type="ECO:0000313" key="2">
    <source>
        <dbReference type="EMBL" id="RZC33432.1"/>
    </source>
</evidence>
<accession>A0A482VKQ0</accession>
<dbReference type="InterPro" id="IPR001251">
    <property type="entry name" value="CRAL-TRIO_dom"/>
</dbReference>
<dbReference type="SUPFAM" id="SSF52087">
    <property type="entry name" value="CRAL/TRIO domain"/>
    <property type="match status" value="1"/>
</dbReference>
<name>A0A482VKQ0_ASBVE</name>
<feature type="domain" description="CRAL-TRIO" evidence="1">
    <location>
        <begin position="51"/>
        <end position="210"/>
    </location>
</feature>
<evidence type="ECO:0000259" key="1">
    <source>
        <dbReference type="PROSITE" id="PS50191"/>
    </source>
</evidence>
<protein>
    <submittedName>
        <fullName evidence="2">CRAL TRIO domain containing protein</fullName>
    </submittedName>
</protein>
<dbReference type="SMART" id="SM00516">
    <property type="entry name" value="SEC14"/>
    <property type="match status" value="1"/>
</dbReference>
<dbReference type="OrthoDB" id="6575879at2759"/>
<reference evidence="2 3" key="1">
    <citation type="submission" date="2017-03" db="EMBL/GenBank/DDBJ databases">
        <title>Genome of the blue death feigning beetle - Asbolus verrucosus.</title>
        <authorList>
            <person name="Rider S.D."/>
        </authorList>
    </citation>
    <scope>NUCLEOTIDE SEQUENCE [LARGE SCALE GENOMIC DNA]</scope>
    <source>
        <strain evidence="2">Butters</strain>
        <tissue evidence="2">Head and leg muscle</tissue>
    </source>
</reference>
<keyword evidence="3" id="KW-1185">Reference proteome</keyword>
<dbReference type="PROSITE" id="PS50191">
    <property type="entry name" value="CRAL_TRIO"/>
    <property type="match status" value="1"/>
</dbReference>
<dbReference type="EMBL" id="QDEB01088879">
    <property type="protein sequence ID" value="RZC33432.1"/>
    <property type="molecule type" value="Genomic_DNA"/>
</dbReference>
<dbReference type="GO" id="GO:1902936">
    <property type="term" value="F:phosphatidylinositol bisphosphate binding"/>
    <property type="evidence" value="ECO:0007669"/>
    <property type="project" value="TreeGrafter"/>
</dbReference>
<dbReference type="AlphaFoldDB" id="A0A482VKQ0"/>
<dbReference type="GO" id="GO:0016020">
    <property type="term" value="C:membrane"/>
    <property type="evidence" value="ECO:0007669"/>
    <property type="project" value="TreeGrafter"/>
</dbReference>